<dbReference type="InterPro" id="IPR029119">
    <property type="entry name" value="MutY_C"/>
</dbReference>
<organism evidence="20 21">
    <name type="scientific">Vibrio casei</name>
    <dbReference type="NCBI Taxonomy" id="673372"/>
    <lineage>
        <taxon>Bacteria</taxon>
        <taxon>Pseudomonadati</taxon>
        <taxon>Pseudomonadota</taxon>
        <taxon>Gammaproteobacteria</taxon>
        <taxon>Vibrionales</taxon>
        <taxon>Vibrionaceae</taxon>
        <taxon>Vibrio</taxon>
    </lineage>
</organism>
<evidence type="ECO:0000256" key="1">
    <source>
        <dbReference type="ARBA" id="ARBA00001946"/>
    </source>
</evidence>
<gene>
    <name evidence="20" type="ORF">CIK83_02110</name>
</gene>
<dbReference type="GO" id="GO:0006281">
    <property type="term" value="P:DNA repair"/>
    <property type="evidence" value="ECO:0007669"/>
    <property type="project" value="UniProtKB-KW"/>
</dbReference>
<evidence type="ECO:0000256" key="2">
    <source>
        <dbReference type="ARBA" id="ARBA00005582"/>
    </source>
</evidence>
<accession>A0A368LKZ3</accession>
<dbReference type="NCBIfam" id="NF008044">
    <property type="entry name" value="PRK10776.1"/>
    <property type="match status" value="1"/>
</dbReference>
<evidence type="ECO:0000256" key="15">
    <source>
        <dbReference type="ARBA" id="ARBA00041979"/>
    </source>
</evidence>
<keyword evidence="8 18" id="KW-0460">Magnesium</keyword>
<evidence type="ECO:0000256" key="16">
    <source>
        <dbReference type="ARBA" id="ARBA00042798"/>
    </source>
</evidence>
<dbReference type="Proteomes" id="UP000252479">
    <property type="component" value="Unassembled WGS sequence"/>
</dbReference>
<dbReference type="GO" id="GO:0044715">
    <property type="term" value="F:8-oxo-dGDP phosphatase activity"/>
    <property type="evidence" value="ECO:0007669"/>
    <property type="project" value="TreeGrafter"/>
</dbReference>
<evidence type="ECO:0000256" key="11">
    <source>
        <dbReference type="ARBA" id="ARBA00036904"/>
    </source>
</evidence>
<dbReference type="FunFam" id="3.90.79.10:FF:000014">
    <property type="entry name" value="8-oxo-dGTP diphosphatase MutT"/>
    <property type="match status" value="1"/>
</dbReference>
<evidence type="ECO:0000256" key="5">
    <source>
        <dbReference type="ARBA" id="ARBA00022723"/>
    </source>
</evidence>
<feature type="binding site" evidence="18">
    <location>
        <position position="58"/>
    </location>
    <ligand>
        <name>Mg(2+)</name>
        <dbReference type="ChEBI" id="CHEBI:18420"/>
    </ligand>
</feature>
<dbReference type="PRINTS" id="PR00502">
    <property type="entry name" value="NUDIXFAMILY"/>
</dbReference>
<keyword evidence="21" id="KW-1185">Reference proteome</keyword>
<evidence type="ECO:0000256" key="9">
    <source>
        <dbReference type="ARBA" id="ARBA00023204"/>
    </source>
</evidence>
<keyword evidence="3" id="KW-0515">Mutator protein</keyword>
<evidence type="ECO:0000256" key="17">
    <source>
        <dbReference type="PIRSR" id="PIRSR603561-1"/>
    </source>
</evidence>
<evidence type="ECO:0000256" key="10">
    <source>
        <dbReference type="ARBA" id="ARBA00035861"/>
    </source>
</evidence>
<dbReference type="PANTHER" id="PTHR47707">
    <property type="entry name" value="8-OXO-DGTP DIPHOSPHATASE"/>
    <property type="match status" value="1"/>
</dbReference>
<evidence type="ECO:0000256" key="13">
    <source>
        <dbReference type="ARBA" id="ARBA00040794"/>
    </source>
</evidence>
<dbReference type="InterPro" id="IPR047127">
    <property type="entry name" value="MutT-like"/>
</dbReference>
<dbReference type="PROSITE" id="PS00893">
    <property type="entry name" value="NUDIX_BOX"/>
    <property type="match status" value="1"/>
</dbReference>
<dbReference type="GO" id="GO:0006260">
    <property type="term" value="P:DNA replication"/>
    <property type="evidence" value="ECO:0007669"/>
    <property type="project" value="UniProtKB-KW"/>
</dbReference>
<evidence type="ECO:0000313" key="21">
    <source>
        <dbReference type="Proteomes" id="UP000252479"/>
    </source>
</evidence>
<dbReference type="InterPro" id="IPR000086">
    <property type="entry name" value="NUDIX_hydrolase_dom"/>
</dbReference>
<dbReference type="CDD" id="cd03425">
    <property type="entry name" value="NUDIX_MutT_NudA_like"/>
    <property type="match status" value="1"/>
</dbReference>
<evidence type="ECO:0000256" key="7">
    <source>
        <dbReference type="ARBA" id="ARBA00022801"/>
    </source>
</evidence>
<dbReference type="InterPro" id="IPR020476">
    <property type="entry name" value="Nudix_hydrolase"/>
</dbReference>
<evidence type="ECO:0000256" key="3">
    <source>
        <dbReference type="ARBA" id="ARBA00022457"/>
    </source>
</evidence>
<evidence type="ECO:0000256" key="6">
    <source>
        <dbReference type="ARBA" id="ARBA00022763"/>
    </source>
</evidence>
<comment type="cofactor">
    <cofactor evidence="1 18">
        <name>Mg(2+)</name>
        <dbReference type="ChEBI" id="CHEBI:18420"/>
    </cofactor>
</comment>
<dbReference type="Gene3D" id="3.90.79.10">
    <property type="entry name" value="Nucleoside Triphosphate Pyrophosphohydrolase"/>
    <property type="match status" value="1"/>
</dbReference>
<evidence type="ECO:0000256" key="8">
    <source>
        <dbReference type="ARBA" id="ARBA00022842"/>
    </source>
</evidence>
<feature type="domain" description="Nudix hydrolase" evidence="19">
    <location>
        <begin position="2"/>
        <end position="129"/>
    </location>
</feature>
<dbReference type="GeneID" id="303187691"/>
<dbReference type="GO" id="GO:0008413">
    <property type="term" value="F:8-oxo-7,8-dihydroguanosine triphosphate pyrophosphatase activity"/>
    <property type="evidence" value="ECO:0007669"/>
    <property type="project" value="InterPro"/>
</dbReference>
<dbReference type="RefSeq" id="WP_086961938.1">
    <property type="nucleotide sequence ID" value="NZ_AP018680.1"/>
</dbReference>
<dbReference type="EMBL" id="QPGL01000001">
    <property type="protein sequence ID" value="RCS72501.1"/>
    <property type="molecule type" value="Genomic_DNA"/>
</dbReference>
<protein>
    <recommendedName>
        <fullName evidence="13">8-oxo-dGTP diphosphatase</fullName>
        <ecNumber evidence="12">3.6.1.55</ecNumber>
    </recommendedName>
    <alternativeName>
        <fullName evidence="16">7,8-dihydro-8-oxoguanine-triphosphatase</fullName>
    </alternativeName>
    <alternativeName>
        <fullName evidence="15">Mutator protein MutT</fullName>
    </alternativeName>
    <alternativeName>
        <fullName evidence="14">dGTP pyrophosphohydrolase</fullName>
    </alternativeName>
</protein>
<evidence type="ECO:0000259" key="19">
    <source>
        <dbReference type="PROSITE" id="PS51462"/>
    </source>
</evidence>
<comment type="similarity">
    <text evidence="2">Belongs to the Nudix hydrolase family.</text>
</comment>
<dbReference type="GO" id="GO:0046872">
    <property type="term" value="F:metal ion binding"/>
    <property type="evidence" value="ECO:0007669"/>
    <property type="project" value="UniProtKB-KW"/>
</dbReference>
<keyword evidence="6" id="KW-0227">DNA damage</keyword>
<dbReference type="InterPro" id="IPR020084">
    <property type="entry name" value="NUDIX_hydrolase_CS"/>
</dbReference>
<evidence type="ECO:0000256" key="14">
    <source>
        <dbReference type="ARBA" id="ARBA00041592"/>
    </source>
</evidence>
<dbReference type="InterPro" id="IPR003561">
    <property type="entry name" value="Mutator_MutT"/>
</dbReference>
<comment type="catalytic activity">
    <reaction evidence="10">
        <text>8-oxo-dGTP + H2O = 8-oxo-dGMP + diphosphate + H(+)</text>
        <dbReference type="Rhea" id="RHEA:31575"/>
        <dbReference type="ChEBI" id="CHEBI:15377"/>
        <dbReference type="ChEBI" id="CHEBI:15378"/>
        <dbReference type="ChEBI" id="CHEBI:33019"/>
        <dbReference type="ChEBI" id="CHEBI:63224"/>
        <dbReference type="ChEBI" id="CHEBI:77896"/>
        <dbReference type="EC" id="3.6.1.55"/>
    </reaction>
</comment>
<keyword evidence="5 18" id="KW-0479">Metal-binding</keyword>
<dbReference type="Pfam" id="PF14815">
    <property type="entry name" value="NUDIX_4"/>
    <property type="match status" value="1"/>
</dbReference>
<feature type="binding site" evidence="17">
    <location>
        <begin position="35"/>
        <end position="38"/>
    </location>
    <ligand>
        <name>8-oxo-dGTP</name>
        <dbReference type="ChEBI" id="CHEBI:77896"/>
    </ligand>
</feature>
<feature type="binding site" evidence="17">
    <location>
        <position position="24"/>
    </location>
    <ligand>
        <name>8-oxo-dGTP</name>
        <dbReference type="ChEBI" id="CHEBI:77896"/>
    </ligand>
</feature>
<dbReference type="InterPro" id="IPR015797">
    <property type="entry name" value="NUDIX_hydrolase-like_dom_sf"/>
</dbReference>
<reference evidence="20 21" key="1">
    <citation type="journal article" date="2017" name="Elife">
        <title>Extensive horizontal gene transfer in cheese-associated bacteria.</title>
        <authorList>
            <person name="Bonham K.S."/>
            <person name="Wolfe B.E."/>
            <person name="Dutton R.J."/>
        </authorList>
    </citation>
    <scope>NUCLEOTIDE SEQUENCE [LARGE SCALE GENOMIC DNA]</scope>
    <source>
        <strain evidence="20 21">JB196</strain>
    </source>
</reference>
<evidence type="ECO:0000313" key="20">
    <source>
        <dbReference type="EMBL" id="RCS72501.1"/>
    </source>
</evidence>
<dbReference type="PROSITE" id="PS51462">
    <property type="entry name" value="NUDIX"/>
    <property type="match status" value="1"/>
</dbReference>
<dbReference type="OrthoDB" id="9810648at2"/>
<evidence type="ECO:0000256" key="4">
    <source>
        <dbReference type="ARBA" id="ARBA00022705"/>
    </source>
</evidence>
<dbReference type="NCBIfam" id="TIGR00586">
    <property type="entry name" value="mutt"/>
    <property type="match status" value="1"/>
</dbReference>
<proteinExistence type="inferred from homology"/>
<feature type="binding site" evidence="18">
    <location>
        <position position="38"/>
    </location>
    <ligand>
        <name>Mg(2+)</name>
        <dbReference type="ChEBI" id="CHEBI:18420"/>
    </ligand>
</feature>
<dbReference type="PANTHER" id="PTHR47707:SF1">
    <property type="entry name" value="NUDIX HYDROLASE FAMILY PROTEIN"/>
    <property type="match status" value="1"/>
</dbReference>
<evidence type="ECO:0000256" key="18">
    <source>
        <dbReference type="PIRSR" id="PIRSR603561-2"/>
    </source>
</evidence>
<dbReference type="AlphaFoldDB" id="A0A368LKZ3"/>
<name>A0A368LKZ3_9VIBR</name>
<sequence>MARLHIVAGIILNEKKDQIFITKRPEKLHKGGFWEFPGGKVEADESAEQGLVRELQEEIDITAKKIELFEHFDFDYTDKSLTFDFFLVLSFDGNPYGKEGQEGKWVTIRDLKDYRFPEANEPVLEKVIKHFTC</sequence>
<comment type="catalytic activity">
    <reaction evidence="11">
        <text>8-oxo-GTP + H2O = 8-oxo-GMP + diphosphate + H(+)</text>
        <dbReference type="Rhea" id="RHEA:67616"/>
        <dbReference type="ChEBI" id="CHEBI:15377"/>
        <dbReference type="ChEBI" id="CHEBI:15378"/>
        <dbReference type="ChEBI" id="CHEBI:33019"/>
        <dbReference type="ChEBI" id="CHEBI:143553"/>
        <dbReference type="ChEBI" id="CHEBI:145694"/>
    </reaction>
</comment>
<keyword evidence="7" id="KW-0378">Hydrolase</keyword>
<feature type="binding site" evidence="17">
    <location>
        <position position="120"/>
    </location>
    <ligand>
        <name>8-oxo-dGTP</name>
        <dbReference type="ChEBI" id="CHEBI:77896"/>
    </ligand>
</feature>
<dbReference type="EC" id="3.6.1.55" evidence="12"/>
<evidence type="ECO:0000256" key="12">
    <source>
        <dbReference type="ARBA" id="ARBA00038905"/>
    </source>
</evidence>
<keyword evidence="9" id="KW-0234">DNA repair</keyword>
<keyword evidence="4" id="KW-0235">DNA replication</keyword>
<feature type="binding site" evidence="17">
    <location>
        <position position="29"/>
    </location>
    <ligand>
        <name>8-oxo-dGTP</name>
        <dbReference type="ChEBI" id="CHEBI:77896"/>
    </ligand>
</feature>
<dbReference type="SUPFAM" id="SSF55811">
    <property type="entry name" value="Nudix"/>
    <property type="match status" value="1"/>
</dbReference>
<comment type="caution">
    <text evidence="20">The sequence shown here is derived from an EMBL/GenBank/DDBJ whole genome shotgun (WGS) entry which is preliminary data.</text>
</comment>
<dbReference type="GO" id="GO:0044716">
    <property type="term" value="F:8-oxo-GDP phosphatase activity"/>
    <property type="evidence" value="ECO:0007669"/>
    <property type="project" value="TreeGrafter"/>
</dbReference>
<dbReference type="GO" id="GO:0035539">
    <property type="term" value="F:8-oxo-7,8-dihydrodeoxyguanosine triphosphate pyrophosphatase activity"/>
    <property type="evidence" value="ECO:0007669"/>
    <property type="project" value="UniProtKB-EC"/>
</dbReference>